<sequence length="114" mass="12295">MAHLELDDHGNILVAALTGELTLANATEVRNELERLFARKGVSDVVLDLGAVSFMDSSGLGTLVAASTKARSMGRRLLLYRPTAEAVHTMETAQLTGFFPILDDEEDLLALLPD</sequence>
<dbReference type="PROSITE" id="PS50801">
    <property type="entry name" value="STAS"/>
    <property type="match status" value="1"/>
</dbReference>
<dbReference type="RefSeq" id="WP_167124960.1">
    <property type="nucleotide sequence ID" value="NZ_VRYY01000252.1"/>
</dbReference>
<reference evidence="4 5" key="1">
    <citation type="submission" date="2019-08" db="EMBL/GenBank/DDBJ databases">
        <authorList>
            <person name="Luo N."/>
        </authorList>
    </citation>
    <scope>NUCLEOTIDE SEQUENCE [LARGE SCALE GENOMIC DNA]</scope>
    <source>
        <strain evidence="4 5">NCIMB 9442</strain>
    </source>
</reference>
<evidence type="ECO:0000256" key="2">
    <source>
        <dbReference type="RuleBase" id="RU003749"/>
    </source>
</evidence>
<evidence type="ECO:0000313" key="4">
    <source>
        <dbReference type="EMBL" id="MBG3877260.1"/>
    </source>
</evidence>
<dbReference type="EMBL" id="VRYY01000252">
    <property type="protein sequence ID" value="MBG3877260.1"/>
    <property type="molecule type" value="Genomic_DNA"/>
</dbReference>
<dbReference type="PANTHER" id="PTHR33495:SF2">
    <property type="entry name" value="ANTI-SIGMA FACTOR ANTAGONIST TM_1081-RELATED"/>
    <property type="match status" value="1"/>
</dbReference>
<organism evidence="4 5">
    <name type="scientific">Nitratidesulfovibrio oxamicus</name>
    <dbReference type="NCBI Taxonomy" id="32016"/>
    <lineage>
        <taxon>Bacteria</taxon>
        <taxon>Pseudomonadati</taxon>
        <taxon>Thermodesulfobacteriota</taxon>
        <taxon>Desulfovibrionia</taxon>
        <taxon>Desulfovibrionales</taxon>
        <taxon>Desulfovibrionaceae</taxon>
        <taxon>Nitratidesulfovibrio</taxon>
    </lineage>
</organism>
<evidence type="ECO:0000256" key="1">
    <source>
        <dbReference type="ARBA" id="ARBA00009013"/>
    </source>
</evidence>
<accession>A0ABS0J476</accession>
<dbReference type="InterPro" id="IPR036513">
    <property type="entry name" value="STAS_dom_sf"/>
</dbReference>
<name>A0ABS0J476_9BACT</name>
<proteinExistence type="inferred from homology"/>
<evidence type="ECO:0000313" key="5">
    <source>
        <dbReference type="Proteomes" id="UP001194469"/>
    </source>
</evidence>
<dbReference type="Proteomes" id="UP001194469">
    <property type="component" value="Unassembled WGS sequence"/>
</dbReference>
<dbReference type="NCBIfam" id="TIGR00377">
    <property type="entry name" value="ant_ant_sig"/>
    <property type="match status" value="1"/>
</dbReference>
<dbReference type="InterPro" id="IPR002645">
    <property type="entry name" value="STAS_dom"/>
</dbReference>
<dbReference type="InterPro" id="IPR003658">
    <property type="entry name" value="Anti-sigma_ant"/>
</dbReference>
<comment type="similarity">
    <text evidence="1 2">Belongs to the anti-sigma-factor antagonist family.</text>
</comment>
<dbReference type="CDD" id="cd07043">
    <property type="entry name" value="STAS_anti-anti-sigma_factors"/>
    <property type="match status" value="1"/>
</dbReference>
<dbReference type="Pfam" id="PF01740">
    <property type="entry name" value="STAS"/>
    <property type="match status" value="1"/>
</dbReference>
<protein>
    <recommendedName>
        <fullName evidence="2">Anti-sigma factor antagonist</fullName>
    </recommendedName>
</protein>
<evidence type="ECO:0000259" key="3">
    <source>
        <dbReference type="PROSITE" id="PS50801"/>
    </source>
</evidence>
<keyword evidence="5" id="KW-1185">Reference proteome</keyword>
<dbReference type="SUPFAM" id="SSF52091">
    <property type="entry name" value="SpoIIaa-like"/>
    <property type="match status" value="1"/>
</dbReference>
<dbReference type="PANTHER" id="PTHR33495">
    <property type="entry name" value="ANTI-SIGMA FACTOR ANTAGONIST TM_1081-RELATED-RELATED"/>
    <property type="match status" value="1"/>
</dbReference>
<comment type="caution">
    <text evidence="4">The sequence shown here is derived from an EMBL/GenBank/DDBJ whole genome shotgun (WGS) entry which is preliminary data.</text>
</comment>
<gene>
    <name evidence="4" type="ORF">FVW20_09585</name>
</gene>
<dbReference type="Gene3D" id="3.30.750.24">
    <property type="entry name" value="STAS domain"/>
    <property type="match status" value="1"/>
</dbReference>
<feature type="domain" description="STAS" evidence="3">
    <location>
        <begin position="2"/>
        <end position="112"/>
    </location>
</feature>